<sequence length="307" mass="33331">MFNNKDAFNPERDIPSLKGKVIFITGGNTGIGKQSAIELCKHQPAEIWIGARNPKTADAVIAEMKGLAPEVSVQFVQLDLTSFESVRAAARTVLASTSRLDILMLNAGIMACPPGLTKEGYEVQFGTNHMGHALLVKLLLKLLLDTAALPNSDVRIVSVSSVAHKFGVPGGIEFDNLKTADDSMTTNDRYRLYGQSKLANILYARELARRYPQLTSVAIHPGTVKTGLLKDGDGSLLIIAFRKFVVPMISVDVEEGAKSQLWAATSKLAENGEYYVPVGVPGKGSAQSMDRGLSEKLWDWTQKELET</sequence>
<keyword evidence="2" id="KW-1185">Reference proteome</keyword>
<protein>
    <submittedName>
        <fullName evidence="1">Uncharacterized protein</fullName>
    </submittedName>
</protein>
<dbReference type="Proteomes" id="UP001148629">
    <property type="component" value="Unassembled WGS sequence"/>
</dbReference>
<reference evidence="1" key="1">
    <citation type="submission" date="2022-08" db="EMBL/GenBank/DDBJ databases">
        <title>Genome Sequence of Fusarium decemcellulare.</title>
        <authorList>
            <person name="Buettner E."/>
        </authorList>
    </citation>
    <scope>NUCLEOTIDE SEQUENCE</scope>
    <source>
        <strain evidence="1">Babe19</strain>
    </source>
</reference>
<organism evidence="1 2">
    <name type="scientific">Fusarium decemcellulare</name>
    <dbReference type="NCBI Taxonomy" id="57161"/>
    <lineage>
        <taxon>Eukaryota</taxon>
        <taxon>Fungi</taxon>
        <taxon>Dikarya</taxon>
        <taxon>Ascomycota</taxon>
        <taxon>Pezizomycotina</taxon>
        <taxon>Sordariomycetes</taxon>
        <taxon>Hypocreomycetidae</taxon>
        <taxon>Hypocreales</taxon>
        <taxon>Nectriaceae</taxon>
        <taxon>Fusarium</taxon>
        <taxon>Fusarium decemcellulare species complex</taxon>
    </lineage>
</organism>
<evidence type="ECO:0000313" key="1">
    <source>
        <dbReference type="EMBL" id="KAJ3542242.1"/>
    </source>
</evidence>
<accession>A0ACC1SLH3</accession>
<proteinExistence type="predicted"/>
<gene>
    <name evidence="1" type="ORF">NM208_g4204</name>
</gene>
<name>A0ACC1SLH3_9HYPO</name>
<dbReference type="EMBL" id="JANRMS010000306">
    <property type="protein sequence ID" value="KAJ3542242.1"/>
    <property type="molecule type" value="Genomic_DNA"/>
</dbReference>
<evidence type="ECO:0000313" key="2">
    <source>
        <dbReference type="Proteomes" id="UP001148629"/>
    </source>
</evidence>
<comment type="caution">
    <text evidence="1">The sequence shown here is derived from an EMBL/GenBank/DDBJ whole genome shotgun (WGS) entry which is preliminary data.</text>
</comment>